<dbReference type="InParanoid" id="A0A1H9C5Y9"/>
<evidence type="ECO:0000256" key="1">
    <source>
        <dbReference type="SAM" id="SignalP"/>
    </source>
</evidence>
<protein>
    <recommendedName>
        <fullName evidence="4">DUF4296 domain-containing protein</fullName>
    </recommendedName>
</protein>
<keyword evidence="3" id="KW-1185">Reference proteome</keyword>
<dbReference type="EMBL" id="FOFB01000004">
    <property type="protein sequence ID" value="SEP96542.1"/>
    <property type="molecule type" value="Genomic_DNA"/>
</dbReference>
<dbReference type="PROSITE" id="PS51257">
    <property type="entry name" value="PROKAR_LIPOPROTEIN"/>
    <property type="match status" value="1"/>
</dbReference>
<feature type="chain" id="PRO_5011565624" description="DUF4296 domain-containing protein" evidence="1">
    <location>
        <begin position="19"/>
        <end position="113"/>
    </location>
</feature>
<gene>
    <name evidence="2" type="ORF">SAMN05444359_10476</name>
</gene>
<dbReference type="RefSeq" id="WP_139211765.1">
    <property type="nucleotide sequence ID" value="NZ_FOFB01000004.1"/>
</dbReference>
<reference evidence="3" key="1">
    <citation type="submission" date="2016-10" db="EMBL/GenBank/DDBJ databases">
        <authorList>
            <person name="Varghese N."/>
            <person name="Submissions S."/>
        </authorList>
    </citation>
    <scope>NUCLEOTIDE SEQUENCE [LARGE SCALE GENOMIC DNA]</scope>
    <source>
        <strain evidence="3">DSM 24740</strain>
    </source>
</reference>
<proteinExistence type="predicted"/>
<organism evidence="2 3">
    <name type="scientific">Neolewinella agarilytica</name>
    <dbReference type="NCBI Taxonomy" id="478744"/>
    <lineage>
        <taxon>Bacteria</taxon>
        <taxon>Pseudomonadati</taxon>
        <taxon>Bacteroidota</taxon>
        <taxon>Saprospiria</taxon>
        <taxon>Saprospirales</taxon>
        <taxon>Lewinellaceae</taxon>
        <taxon>Neolewinella</taxon>
    </lineage>
</organism>
<dbReference type="OrthoDB" id="1495020at2"/>
<sequence>MNKLTTLLLFLIILASCAEPGAGEPPVNIRELAPVVADLQLAEAITAEIPVLVRDSMREVYYDRTLAENDISRAEFDSLLWIVRQEPAWVDSLYTQVGEILSRRQAGRTGRKE</sequence>
<evidence type="ECO:0008006" key="4">
    <source>
        <dbReference type="Google" id="ProtNLM"/>
    </source>
</evidence>
<dbReference type="AlphaFoldDB" id="A0A1H9C5Y9"/>
<dbReference type="Proteomes" id="UP000199021">
    <property type="component" value="Unassembled WGS sequence"/>
</dbReference>
<evidence type="ECO:0000313" key="3">
    <source>
        <dbReference type="Proteomes" id="UP000199021"/>
    </source>
</evidence>
<keyword evidence="1" id="KW-0732">Signal</keyword>
<dbReference type="STRING" id="478744.SAMN05444359_10476"/>
<name>A0A1H9C5Y9_9BACT</name>
<accession>A0A1H9C5Y9</accession>
<feature type="signal peptide" evidence="1">
    <location>
        <begin position="1"/>
        <end position="18"/>
    </location>
</feature>
<evidence type="ECO:0000313" key="2">
    <source>
        <dbReference type="EMBL" id="SEP96542.1"/>
    </source>
</evidence>